<evidence type="ECO:0000313" key="3">
    <source>
        <dbReference type="Proteomes" id="UP000623467"/>
    </source>
</evidence>
<comment type="caution">
    <text evidence="2">The sequence shown here is derived from an EMBL/GenBank/DDBJ whole genome shotgun (WGS) entry which is preliminary data.</text>
</comment>
<protein>
    <submittedName>
        <fullName evidence="2">Uncharacterized protein</fullName>
    </submittedName>
</protein>
<proteinExistence type="predicted"/>
<evidence type="ECO:0000256" key="1">
    <source>
        <dbReference type="SAM" id="MobiDB-lite"/>
    </source>
</evidence>
<dbReference type="EMBL" id="JACAZH010000009">
    <property type="protein sequence ID" value="KAF7358717.1"/>
    <property type="molecule type" value="Genomic_DNA"/>
</dbReference>
<reference evidence="2" key="1">
    <citation type="submission" date="2020-05" db="EMBL/GenBank/DDBJ databases">
        <title>Mycena genomes resolve the evolution of fungal bioluminescence.</title>
        <authorList>
            <person name="Tsai I.J."/>
        </authorList>
    </citation>
    <scope>NUCLEOTIDE SEQUENCE</scope>
    <source>
        <strain evidence="2">160909Yilan</strain>
    </source>
</reference>
<keyword evidence="3" id="KW-1185">Reference proteome</keyword>
<name>A0A8H6YHL6_9AGAR</name>
<accession>A0A8H6YHL6</accession>
<sequence>MPDDDGKKYPVPKATSTSVPQKSFLAYATSSRAGKKTKKRITSLSNFIENSKISMLRITATLTKQMDEEWEDAASKLRTALGWAEDAPLPRRSSASPVAESDDANGDVLMTTSDADANARTLAGYISFLTPEILMPPNLPRPPKRKPHCSSCRGRCCSGSISGMNECASDWDWV</sequence>
<organism evidence="2 3">
    <name type="scientific">Mycena sanguinolenta</name>
    <dbReference type="NCBI Taxonomy" id="230812"/>
    <lineage>
        <taxon>Eukaryota</taxon>
        <taxon>Fungi</taxon>
        <taxon>Dikarya</taxon>
        <taxon>Basidiomycota</taxon>
        <taxon>Agaricomycotina</taxon>
        <taxon>Agaricomycetes</taxon>
        <taxon>Agaricomycetidae</taxon>
        <taxon>Agaricales</taxon>
        <taxon>Marasmiineae</taxon>
        <taxon>Mycenaceae</taxon>
        <taxon>Mycena</taxon>
    </lineage>
</organism>
<feature type="region of interest" description="Disordered" evidence="1">
    <location>
        <begin position="86"/>
        <end position="107"/>
    </location>
</feature>
<gene>
    <name evidence="2" type="ORF">MSAN_01210700</name>
</gene>
<dbReference type="AlphaFoldDB" id="A0A8H6YHL6"/>
<dbReference type="Proteomes" id="UP000623467">
    <property type="component" value="Unassembled WGS sequence"/>
</dbReference>
<evidence type="ECO:0000313" key="2">
    <source>
        <dbReference type="EMBL" id="KAF7358717.1"/>
    </source>
</evidence>